<protein>
    <recommendedName>
        <fullName evidence="4">Biopolymer transporter ExbD</fullName>
    </recommendedName>
</protein>
<keyword evidence="1" id="KW-0732">Signal</keyword>
<name>A0A931HA22_9SPHN</name>
<feature type="signal peptide" evidence="1">
    <location>
        <begin position="1"/>
        <end position="20"/>
    </location>
</feature>
<reference evidence="2" key="1">
    <citation type="submission" date="2020-11" db="EMBL/GenBank/DDBJ databases">
        <title>Novosphingobium aureum sp. nov., a marine bacterium isolated from sediment of a salt flat.</title>
        <authorList>
            <person name="Yoo Y."/>
            <person name="Kim J.-J."/>
        </authorList>
    </citation>
    <scope>NUCLEOTIDE SEQUENCE</scope>
    <source>
        <strain evidence="2">YJ-S2-02</strain>
    </source>
</reference>
<proteinExistence type="predicted"/>
<dbReference type="RefSeq" id="WP_197161022.1">
    <property type="nucleotide sequence ID" value="NZ_JADZGI010000001.1"/>
</dbReference>
<dbReference type="AlphaFoldDB" id="A0A931HA22"/>
<dbReference type="EMBL" id="JADZGI010000001">
    <property type="protein sequence ID" value="MBH0112145.1"/>
    <property type="molecule type" value="Genomic_DNA"/>
</dbReference>
<sequence length="135" mass="14163">MSWQTSLADLSLILFMVTAAAVSTDTKAPAMPADVKPASPQPPGEGLSVYLVQPGMPPFAEWLAAQTRDPRQQLTITATYAREDRRSAVMARALSLADEAEAQGLSARIVVEPLGSASGATPLRAVLAFDRSGAP</sequence>
<organism evidence="2 3">
    <name type="scientific">Novosphingobium aureum</name>
    <dbReference type="NCBI Taxonomy" id="2792964"/>
    <lineage>
        <taxon>Bacteria</taxon>
        <taxon>Pseudomonadati</taxon>
        <taxon>Pseudomonadota</taxon>
        <taxon>Alphaproteobacteria</taxon>
        <taxon>Sphingomonadales</taxon>
        <taxon>Sphingomonadaceae</taxon>
        <taxon>Novosphingobium</taxon>
    </lineage>
</organism>
<gene>
    <name evidence="2" type="ORF">I5E68_04150</name>
</gene>
<comment type="caution">
    <text evidence="2">The sequence shown here is derived from an EMBL/GenBank/DDBJ whole genome shotgun (WGS) entry which is preliminary data.</text>
</comment>
<evidence type="ECO:0000313" key="3">
    <source>
        <dbReference type="Proteomes" id="UP000617634"/>
    </source>
</evidence>
<evidence type="ECO:0000256" key="1">
    <source>
        <dbReference type="SAM" id="SignalP"/>
    </source>
</evidence>
<feature type="chain" id="PRO_5037657175" description="Biopolymer transporter ExbD" evidence="1">
    <location>
        <begin position="21"/>
        <end position="135"/>
    </location>
</feature>
<keyword evidence="3" id="KW-1185">Reference proteome</keyword>
<accession>A0A931HA22</accession>
<evidence type="ECO:0000313" key="2">
    <source>
        <dbReference type="EMBL" id="MBH0112145.1"/>
    </source>
</evidence>
<dbReference type="Proteomes" id="UP000617634">
    <property type="component" value="Unassembled WGS sequence"/>
</dbReference>
<evidence type="ECO:0008006" key="4">
    <source>
        <dbReference type="Google" id="ProtNLM"/>
    </source>
</evidence>